<evidence type="ECO:0008006" key="4">
    <source>
        <dbReference type="Google" id="ProtNLM"/>
    </source>
</evidence>
<sequence>MADPGGREIGRLKVRVLPGTDAFGAPFRRFLERIERTNVVRVAAELDGGELVADARKIAATAERAAGVTVAAELDEATVQARWRALVARLGGDTVHLSVEVDKKALDQVRELGQGFTRLAGTTLAIGNAAATAQSLVGITSAAVQASGALLLLPAAGVAAGIAIGTLVLGFQGLGDALSNLDDPEKFAQALATLAPSARETAQAVKDLQPAFGALRLDVQQRLFTGMGQVVAQLGGSYLPVLRSGLGGVASELNTGARSFADFLTSSQSLADTGTILDNVRAALAALSPAGTSVAQAFRDIAAVGSGFLPDLASKISDAARRFAEFIANARESGQLKTWIGEGLSALSQMWQLLRNLGSIVKTVFGALDDSGGGFLAFLVDATGQLSAFLKSAQGTEVLSKFAEFAATAGEAVSGVLGEALTQLAPVLINLLPALSTFAAQLGGALVFGLQLAGPLLAQLSSFLAQNAGWLGPLVIGLGTLAAVAGPLVSALSFVVTTVRAVTLAFNLMKLAFLSNPFTAIALAITTFVVLLITNWDTVKSWTTNTFQAIWDFVSNIWRSVSDWVSARVRDVLAAVGWLGQLPGRVAGWFRGVRDGAVNAVGDLLSWLRGLPGRLLDALGNLGNLLLQTGRDMIQGLLNGLRQAASAVGNFLLKIVKDAVGGVLSFLGIASPSRLMHQIGGNTALGFANGIADATPLAVRAADRLASAATFDPVRSDFDYGATGSGAGLTVNQTINTQPEQSPWSIATAANRQLGYALRTGGGP</sequence>
<evidence type="ECO:0000313" key="2">
    <source>
        <dbReference type="EMBL" id="RLK54820.1"/>
    </source>
</evidence>
<feature type="transmembrane region" description="Helical" evidence="1">
    <location>
        <begin position="427"/>
        <end position="450"/>
    </location>
</feature>
<feature type="transmembrane region" description="Helical" evidence="1">
    <location>
        <begin position="511"/>
        <end position="533"/>
    </location>
</feature>
<evidence type="ECO:0000256" key="1">
    <source>
        <dbReference type="SAM" id="Phobius"/>
    </source>
</evidence>
<dbReference type="EMBL" id="RCDD01000005">
    <property type="protein sequence ID" value="RLK54820.1"/>
    <property type="molecule type" value="Genomic_DNA"/>
</dbReference>
<gene>
    <name evidence="2" type="ORF">CLV68_5208</name>
</gene>
<evidence type="ECO:0000313" key="3">
    <source>
        <dbReference type="Proteomes" id="UP000282454"/>
    </source>
</evidence>
<keyword evidence="1" id="KW-0472">Membrane</keyword>
<keyword evidence="1" id="KW-0812">Transmembrane</keyword>
<proteinExistence type="predicted"/>
<keyword evidence="3" id="KW-1185">Reference proteome</keyword>
<dbReference type="AlphaFoldDB" id="A0A421AYC7"/>
<name>A0A421AYC7_9PSEU</name>
<feature type="transmembrane region" description="Helical" evidence="1">
    <location>
        <begin position="149"/>
        <end position="171"/>
    </location>
</feature>
<accession>A0A421AYC7</accession>
<dbReference type="Proteomes" id="UP000282454">
    <property type="component" value="Unassembled WGS sequence"/>
</dbReference>
<protein>
    <recommendedName>
        <fullName evidence="4">Phage-related protein</fullName>
    </recommendedName>
</protein>
<dbReference type="RefSeq" id="WP_121393482.1">
    <property type="nucleotide sequence ID" value="NZ_RCDD01000005.1"/>
</dbReference>
<organism evidence="2 3">
    <name type="scientific">Actinokineospora cianjurensis</name>
    <dbReference type="NCBI Taxonomy" id="585224"/>
    <lineage>
        <taxon>Bacteria</taxon>
        <taxon>Bacillati</taxon>
        <taxon>Actinomycetota</taxon>
        <taxon>Actinomycetes</taxon>
        <taxon>Pseudonocardiales</taxon>
        <taxon>Pseudonocardiaceae</taxon>
        <taxon>Actinokineospora</taxon>
    </lineage>
</organism>
<keyword evidence="1" id="KW-1133">Transmembrane helix</keyword>
<feature type="transmembrane region" description="Helical" evidence="1">
    <location>
        <begin position="470"/>
        <end position="499"/>
    </location>
</feature>
<reference evidence="2 3" key="1">
    <citation type="submission" date="2018-10" db="EMBL/GenBank/DDBJ databases">
        <title>Genomic Encyclopedia of Archaeal and Bacterial Type Strains, Phase II (KMG-II): from individual species to whole genera.</title>
        <authorList>
            <person name="Goeker M."/>
        </authorList>
    </citation>
    <scope>NUCLEOTIDE SEQUENCE [LARGE SCALE GENOMIC DNA]</scope>
    <source>
        <strain evidence="2 3">DSM 45657</strain>
    </source>
</reference>
<comment type="caution">
    <text evidence="2">The sequence shown here is derived from an EMBL/GenBank/DDBJ whole genome shotgun (WGS) entry which is preliminary data.</text>
</comment>
<dbReference type="OrthoDB" id="3404808at2"/>